<dbReference type="EMBL" id="MN703411">
    <property type="protein sequence ID" value="QGZ17157.1"/>
    <property type="molecule type" value="Genomic_DNA"/>
</dbReference>
<organism evidence="1 2">
    <name type="scientific">Arthrobacter phage DrYang</name>
    <dbReference type="NCBI Taxonomy" id="2686080"/>
    <lineage>
        <taxon>Viruses</taxon>
        <taxon>Duplodnaviria</taxon>
        <taxon>Heunggongvirae</taxon>
        <taxon>Uroviricota</taxon>
        <taxon>Caudoviricetes</taxon>
        <taxon>Klausavirus</taxon>
        <taxon>Klausavirus dryang</taxon>
    </lineage>
</organism>
<evidence type="ECO:0000313" key="1">
    <source>
        <dbReference type="EMBL" id="QGZ17157.1"/>
    </source>
</evidence>
<proteinExistence type="predicted"/>
<protein>
    <submittedName>
        <fullName evidence="1">Uncharacterized protein</fullName>
    </submittedName>
</protein>
<sequence>MTYDLTPLDGMRERAKSTTSHLLRTLNVEANPLAKDYAVMLDANRLNVLALFENTNAAGTFQTPVIKLENAEAIVAAARDAHTLMRLVDAIREKFQHEAQQLQATSGQLSREALRPHKSKADKESAFEDAARYRHYSTWADSVVRTLDKLISEILNPEGPKS</sequence>
<evidence type="ECO:0000313" key="2">
    <source>
        <dbReference type="Proteomes" id="UP000438167"/>
    </source>
</evidence>
<dbReference type="Proteomes" id="UP000438167">
    <property type="component" value="Segment"/>
</dbReference>
<accession>A0A6B9JKN4</accession>
<gene>
    <name evidence="1" type="primary">58</name>
    <name evidence="1" type="ORF">SEA_DRYANG_58</name>
</gene>
<dbReference type="GeneID" id="55815386"/>
<dbReference type="KEGG" id="vg:55815386"/>
<name>A0A6B9JKN4_9CAUD</name>
<keyword evidence="2" id="KW-1185">Reference proteome</keyword>
<reference evidence="1 2" key="1">
    <citation type="submission" date="2019-11" db="EMBL/GenBank/DDBJ databases">
        <authorList>
            <person name="Donovan J."/>
            <person name="Schaffer R."/>
            <person name="Bae M.S."/>
            <person name="Gitobu P.N."/>
            <person name="Guan P."/>
            <person name="Olavarrieta M.P."/>
            <person name="Perez Cortez K."/>
            <person name="Tozier F.G."/>
            <person name="Vasilopoulos H."/>
            <person name="Zhang S."/>
            <person name="Kapinos A."/>
            <person name="Freise A.C."/>
            <person name="Moberg-Parker J."/>
            <person name="Garlena R.A."/>
            <person name="Russell D.A."/>
            <person name="Pope W.H."/>
            <person name="Jacobs-Sera D."/>
            <person name="Hatfull G.F."/>
        </authorList>
    </citation>
    <scope>NUCLEOTIDE SEQUENCE [LARGE SCALE GENOMIC DNA]</scope>
</reference>
<dbReference type="RefSeq" id="YP_009885980.1">
    <property type="nucleotide sequence ID" value="NC_049489.1"/>
</dbReference>